<dbReference type="Gene3D" id="3.30.1380.10">
    <property type="match status" value="1"/>
</dbReference>
<keyword evidence="2" id="KW-0121">Carboxypeptidase</keyword>
<organism evidence="2">
    <name type="scientific">Rheinheimera sp. BAL341</name>
    <dbReference type="NCBI Taxonomy" id="1708203"/>
    <lineage>
        <taxon>Bacteria</taxon>
        <taxon>Pseudomonadati</taxon>
        <taxon>Pseudomonadota</taxon>
        <taxon>Gammaproteobacteria</taxon>
        <taxon>Chromatiales</taxon>
        <taxon>Chromatiaceae</taxon>
        <taxon>Rheinheimera</taxon>
    </lineage>
</organism>
<evidence type="ECO:0000259" key="1">
    <source>
        <dbReference type="Pfam" id="PF02557"/>
    </source>
</evidence>
<sequence>MTAYTAEILTGLTEQHLVQRDDGVKLHQHVAAPFAALCQAAQQDGLDIKVASSFRSFQRQAQIWQAKFCGQKPVLGQNGETVSLSQLQGKAKLDAILLYSALPGASRHHWGTDLDLYDAASVRPNYQLQLAPEEYGPEGPFYRLTLWLIKHAEQFGFFMPYRRYQGGIAAEPWHLSYKPVAAHYLAQFSPQLLQSCLTQHPIAGQDLVLQHLDTLFKQYVSNICEDK</sequence>
<dbReference type="InterPro" id="IPR052179">
    <property type="entry name" value="DD-CPase-like"/>
</dbReference>
<protein>
    <submittedName>
        <fullName evidence="2">FIG009095: D,D-carboxypeptidase family protein</fullName>
    </submittedName>
</protein>
<dbReference type="PANTHER" id="PTHR34385:SF1">
    <property type="entry name" value="PEPTIDOGLYCAN L-ALANYL-D-GLUTAMATE ENDOPEPTIDASE CWLK"/>
    <property type="match status" value="1"/>
</dbReference>
<gene>
    <name evidence="2" type="ORF">BAL341_1598</name>
</gene>
<dbReference type="InterPro" id="IPR009045">
    <property type="entry name" value="Zn_M74/Hedgehog-like"/>
</dbReference>
<reference evidence="2" key="1">
    <citation type="submission" date="2019-04" db="EMBL/GenBank/DDBJ databases">
        <authorList>
            <person name="Brambilla D."/>
        </authorList>
    </citation>
    <scope>NUCLEOTIDE SEQUENCE</scope>
    <source>
        <strain evidence="2">BAL1</strain>
    </source>
</reference>
<dbReference type="CDD" id="cd14847">
    <property type="entry name" value="DD-carboxypeptidase_like"/>
    <property type="match status" value="1"/>
</dbReference>
<name>A0A486XMM9_9GAMM</name>
<dbReference type="PANTHER" id="PTHR34385">
    <property type="entry name" value="D-ALANYL-D-ALANINE CARBOXYPEPTIDASE"/>
    <property type="match status" value="1"/>
</dbReference>
<dbReference type="Pfam" id="PF02557">
    <property type="entry name" value="VanY"/>
    <property type="match status" value="1"/>
</dbReference>
<evidence type="ECO:0000313" key="2">
    <source>
        <dbReference type="EMBL" id="VHO03802.1"/>
    </source>
</evidence>
<feature type="domain" description="D-alanyl-D-alanine carboxypeptidase-like core" evidence="1">
    <location>
        <begin position="25"/>
        <end position="179"/>
    </location>
</feature>
<keyword evidence="2" id="KW-0645">Protease</keyword>
<dbReference type="AlphaFoldDB" id="A0A486XMM9"/>
<proteinExistence type="predicted"/>
<keyword evidence="2" id="KW-0378">Hydrolase</keyword>
<dbReference type="GO" id="GO:0006508">
    <property type="term" value="P:proteolysis"/>
    <property type="evidence" value="ECO:0007669"/>
    <property type="project" value="InterPro"/>
</dbReference>
<dbReference type="GO" id="GO:0004180">
    <property type="term" value="F:carboxypeptidase activity"/>
    <property type="evidence" value="ECO:0007669"/>
    <property type="project" value="UniProtKB-KW"/>
</dbReference>
<dbReference type="EMBL" id="CAAJGR010000087">
    <property type="protein sequence ID" value="VHO03802.1"/>
    <property type="molecule type" value="Genomic_DNA"/>
</dbReference>
<accession>A0A486XMM9</accession>
<dbReference type="SUPFAM" id="SSF55166">
    <property type="entry name" value="Hedgehog/DD-peptidase"/>
    <property type="match status" value="1"/>
</dbReference>
<dbReference type="InterPro" id="IPR003709">
    <property type="entry name" value="VanY-like_core_dom"/>
</dbReference>